<dbReference type="AlphaFoldDB" id="A0A8K0I473"/>
<sequence>MVPGVRSINSKASNSKADLLIEAGDKRCFGNLFLEEMGLVNIFLGWHSLVTHCLYVAVEGQIFRYILCSQCGRRELVEGISFDNQQKQRDNFHFSFFPGRKLASALRSVQSQATTWEDIYIANDALVCPAHDYKDFTASNTRPSRFKFFCPGGLDQLLIQVATVGEEMP</sequence>
<dbReference type="EMBL" id="CM017874">
    <property type="protein sequence ID" value="KAG1334955.1"/>
    <property type="molecule type" value="Genomic_DNA"/>
</dbReference>
<comment type="caution">
    <text evidence="1">The sequence shown here is derived from an EMBL/GenBank/DDBJ whole genome shotgun (WGS) entry which is preliminary data.</text>
</comment>
<reference evidence="1" key="2">
    <citation type="submission" date="2019-07" db="EMBL/GenBank/DDBJ databases">
        <authorList>
            <person name="Yang Y."/>
            <person name="Bocs S."/>
            <person name="Baudouin L."/>
        </authorList>
    </citation>
    <scope>NUCLEOTIDE SEQUENCE</scope>
    <source>
        <tissue evidence="1">Spear leaf of Hainan Tall coconut</tissue>
    </source>
</reference>
<reference evidence="1" key="1">
    <citation type="journal article" date="2017" name="Gigascience">
        <title>The genome draft of coconut (Cocos nucifera).</title>
        <authorList>
            <person name="Xiao Y."/>
            <person name="Xu P."/>
            <person name="Fan H."/>
            <person name="Baudouin L."/>
            <person name="Xia W."/>
            <person name="Bocs S."/>
            <person name="Xu J."/>
            <person name="Li Q."/>
            <person name="Guo A."/>
            <person name="Zhou L."/>
            <person name="Li J."/>
            <person name="Wu Y."/>
            <person name="Ma Z."/>
            <person name="Armero A."/>
            <person name="Issali A.E."/>
            <person name="Liu N."/>
            <person name="Peng M."/>
            <person name="Yang Y."/>
        </authorList>
    </citation>
    <scope>NUCLEOTIDE SEQUENCE</scope>
    <source>
        <tissue evidence="1">Spear leaf of Hainan Tall coconut</tissue>
    </source>
</reference>
<keyword evidence="2" id="KW-1185">Reference proteome</keyword>
<name>A0A8K0I473_COCNU</name>
<accession>A0A8K0I473</accession>
<organism evidence="1 2">
    <name type="scientific">Cocos nucifera</name>
    <name type="common">Coconut palm</name>
    <dbReference type="NCBI Taxonomy" id="13894"/>
    <lineage>
        <taxon>Eukaryota</taxon>
        <taxon>Viridiplantae</taxon>
        <taxon>Streptophyta</taxon>
        <taxon>Embryophyta</taxon>
        <taxon>Tracheophyta</taxon>
        <taxon>Spermatophyta</taxon>
        <taxon>Magnoliopsida</taxon>
        <taxon>Liliopsida</taxon>
        <taxon>Arecaceae</taxon>
        <taxon>Arecoideae</taxon>
        <taxon>Cocoseae</taxon>
        <taxon>Attaleinae</taxon>
        <taxon>Cocos</taxon>
    </lineage>
</organism>
<proteinExistence type="predicted"/>
<evidence type="ECO:0000313" key="1">
    <source>
        <dbReference type="EMBL" id="KAG1334955.1"/>
    </source>
</evidence>
<dbReference type="GO" id="GO:0051213">
    <property type="term" value="F:dioxygenase activity"/>
    <property type="evidence" value="ECO:0007669"/>
    <property type="project" value="UniProtKB-KW"/>
</dbReference>
<keyword evidence="1" id="KW-0560">Oxidoreductase</keyword>
<evidence type="ECO:0000313" key="2">
    <source>
        <dbReference type="Proteomes" id="UP000797356"/>
    </source>
</evidence>
<dbReference type="Proteomes" id="UP000797356">
    <property type="component" value="Chromosome 3"/>
</dbReference>
<protein>
    <submittedName>
        <fullName evidence="1">Putative Persulfide dioxygenase ETHE1, mitochondrial</fullName>
    </submittedName>
</protein>
<gene>
    <name evidence="1" type="ORF">COCNU_03G010740</name>
</gene>
<keyword evidence="1" id="KW-0223">Dioxygenase</keyword>